<dbReference type="Proteomes" id="UP000023435">
    <property type="component" value="Unassembled WGS sequence"/>
</dbReference>
<evidence type="ECO:0000313" key="2">
    <source>
        <dbReference type="EMBL" id="KWS02405.1"/>
    </source>
</evidence>
<accession>A0A125U060</accession>
<reference evidence="2 3" key="1">
    <citation type="journal article" date="2014" name="Genome Announc.">
        <title>Draft Genome Sequence of Lysobacter capsici AZ78, a Bacterium Antagonistic to Plant-Pathogenic Oomycetes.</title>
        <authorList>
            <person name="Puopolo G."/>
            <person name="Sonego P."/>
            <person name="Engelen K."/>
            <person name="Pertot I."/>
        </authorList>
    </citation>
    <scope>NUCLEOTIDE SEQUENCE [LARGE SCALE GENOMIC DNA]</scope>
    <source>
        <strain evidence="2 3">AZ78</strain>
    </source>
</reference>
<dbReference type="AlphaFoldDB" id="A0A125U060"/>
<sequence length="459" mass="50787">MAAAAPLEVNKPADQGTELQRKLLATPNPAPSRFPSFDPRYPPPPGTPDVFQLSQDYPKTFKEETFPWSAIDFKAFPTEYMGAVLSYCLEGNVDVDFKVQDNKVRKWYHAPWLHDDGDQFGAGREYHHGLTRERKARPFELHRSQSAPGQNWAVGFYNDRGGTALGKVWRTASGYPDPYASTFPVNTVACKLLFTDASVEQIPYLVGSKTWTANIYPDTAYNKPRVDKPMRLLQLDVAVKDPRVADTTGWIYGTFVYDGGGAGKTVWDRMVPVGLSWGDDRQDRTDANRDGVFVNTSLTQARITSSLVEQTGWDYGNRAYVRHHGLGGRVNGPIDSPVSSCISCHGRAGTYAGTTIGPKSGQPMAMAYFAASKPSDFPLSQFDEFFKPIPGGAHIETQNNERFVTTDYSLQLTGGIRNFYQNLRSQPVMKALHARGVSAMAAKELQAVEPLPKVARDAD</sequence>
<name>A0A125U060_9GAMM</name>
<keyword evidence="3" id="KW-1185">Reference proteome</keyword>
<evidence type="ECO:0008006" key="4">
    <source>
        <dbReference type="Google" id="ProtNLM"/>
    </source>
</evidence>
<organism evidence="2 3">
    <name type="scientific">Lysobacter capsici AZ78</name>
    <dbReference type="NCBI Taxonomy" id="1444315"/>
    <lineage>
        <taxon>Bacteria</taxon>
        <taxon>Pseudomonadati</taxon>
        <taxon>Pseudomonadota</taxon>
        <taxon>Gammaproteobacteria</taxon>
        <taxon>Lysobacterales</taxon>
        <taxon>Lysobacteraceae</taxon>
        <taxon>Lysobacter</taxon>
    </lineage>
</organism>
<evidence type="ECO:0000313" key="3">
    <source>
        <dbReference type="Proteomes" id="UP000023435"/>
    </source>
</evidence>
<feature type="region of interest" description="Disordered" evidence="1">
    <location>
        <begin position="26"/>
        <end position="45"/>
    </location>
</feature>
<proteinExistence type="predicted"/>
<gene>
    <name evidence="2" type="ORF">AZ78_5072</name>
</gene>
<protein>
    <recommendedName>
        <fullName evidence="4">Cytochrome c domain-containing protein</fullName>
    </recommendedName>
</protein>
<evidence type="ECO:0000256" key="1">
    <source>
        <dbReference type="SAM" id="MobiDB-lite"/>
    </source>
</evidence>
<dbReference type="EMBL" id="JAJA02000002">
    <property type="protein sequence ID" value="KWS02405.1"/>
    <property type="molecule type" value="Genomic_DNA"/>
</dbReference>
<comment type="caution">
    <text evidence="2">The sequence shown here is derived from an EMBL/GenBank/DDBJ whole genome shotgun (WGS) entry which is preliminary data.</text>
</comment>